<reference evidence="1 2" key="1">
    <citation type="submission" date="2018-08" db="EMBL/GenBank/DDBJ databases">
        <title>Freshwater and sediment microbial communities from various areas in North America, analyzing microbe dynamics in response to fracking.</title>
        <authorList>
            <person name="Lamendella R."/>
        </authorList>
    </citation>
    <scope>NUCLEOTIDE SEQUENCE [LARGE SCALE GENOMIC DNA]</scope>
    <source>
        <strain evidence="1 2">DB-1</strain>
    </source>
</reference>
<sequence length="39" mass="4574">MARVQKKIDKKGNSLYVHLRFRKEGSNGRMLNNDERQGV</sequence>
<name>A0A3D9UXG4_BACMY</name>
<dbReference type="AlphaFoldDB" id="A0A3D9UXG4"/>
<gene>
    <name evidence="1" type="ORF">DET55_11496</name>
</gene>
<organism evidence="1 2">
    <name type="scientific">Bacillus mycoides</name>
    <dbReference type="NCBI Taxonomy" id="1405"/>
    <lineage>
        <taxon>Bacteria</taxon>
        <taxon>Bacillati</taxon>
        <taxon>Bacillota</taxon>
        <taxon>Bacilli</taxon>
        <taxon>Bacillales</taxon>
        <taxon>Bacillaceae</taxon>
        <taxon>Bacillus</taxon>
        <taxon>Bacillus cereus group</taxon>
    </lineage>
</organism>
<comment type="caution">
    <text evidence="1">The sequence shown here is derived from an EMBL/GenBank/DDBJ whole genome shotgun (WGS) entry which is preliminary data.</text>
</comment>
<dbReference type="Proteomes" id="UP000256530">
    <property type="component" value="Unassembled WGS sequence"/>
</dbReference>
<evidence type="ECO:0000313" key="2">
    <source>
        <dbReference type="Proteomes" id="UP000256530"/>
    </source>
</evidence>
<protein>
    <submittedName>
        <fullName evidence="1">Uncharacterized protein</fullName>
    </submittedName>
</protein>
<dbReference type="EMBL" id="QTTY01000014">
    <property type="protein sequence ID" value="REF33263.1"/>
    <property type="molecule type" value="Genomic_DNA"/>
</dbReference>
<proteinExistence type="predicted"/>
<evidence type="ECO:0000313" key="1">
    <source>
        <dbReference type="EMBL" id="REF33263.1"/>
    </source>
</evidence>
<accession>A0A3D9UXG4</accession>